<accession>A0AAN9VH44</accession>
<dbReference type="EMBL" id="JAZDUA010000193">
    <property type="protein sequence ID" value="KAK7864829.1"/>
    <property type="molecule type" value="Genomic_DNA"/>
</dbReference>
<dbReference type="AlphaFoldDB" id="A0AAN9VH44"/>
<protein>
    <submittedName>
        <fullName evidence="1">Uncharacterized protein</fullName>
    </submittedName>
</protein>
<gene>
    <name evidence="1" type="ORF">R5R35_012487</name>
</gene>
<name>A0AAN9VH44_9ORTH</name>
<reference evidence="1 2" key="1">
    <citation type="submission" date="2024-03" db="EMBL/GenBank/DDBJ databases">
        <title>The genome assembly and annotation of the cricket Gryllus longicercus Weissman &amp; Gray.</title>
        <authorList>
            <person name="Szrajer S."/>
            <person name="Gray D."/>
            <person name="Ylla G."/>
        </authorList>
    </citation>
    <scope>NUCLEOTIDE SEQUENCE [LARGE SCALE GENOMIC DNA]</scope>
    <source>
        <strain evidence="1">DAG 2021-001</strain>
        <tissue evidence="1">Whole body minus gut</tissue>
    </source>
</reference>
<proteinExistence type="predicted"/>
<keyword evidence="2" id="KW-1185">Reference proteome</keyword>
<organism evidence="1 2">
    <name type="scientific">Gryllus longicercus</name>
    <dbReference type="NCBI Taxonomy" id="2509291"/>
    <lineage>
        <taxon>Eukaryota</taxon>
        <taxon>Metazoa</taxon>
        <taxon>Ecdysozoa</taxon>
        <taxon>Arthropoda</taxon>
        <taxon>Hexapoda</taxon>
        <taxon>Insecta</taxon>
        <taxon>Pterygota</taxon>
        <taxon>Neoptera</taxon>
        <taxon>Polyneoptera</taxon>
        <taxon>Orthoptera</taxon>
        <taxon>Ensifera</taxon>
        <taxon>Gryllidea</taxon>
        <taxon>Grylloidea</taxon>
        <taxon>Gryllidae</taxon>
        <taxon>Gryllinae</taxon>
        <taxon>Gryllus</taxon>
    </lineage>
</organism>
<dbReference type="Proteomes" id="UP001378592">
    <property type="component" value="Unassembled WGS sequence"/>
</dbReference>
<sequence>MPLRAGVAPSCAGTRTRRAGCGRLPAHGYDSGYGLRKRLGGFLRHFQQREWGFFVMHLAPYVRINKWHFIILRKNLSQKRVAIQNARIEQQFLALVLRSVF</sequence>
<comment type="caution">
    <text evidence="1">The sequence shown here is derived from an EMBL/GenBank/DDBJ whole genome shotgun (WGS) entry which is preliminary data.</text>
</comment>
<evidence type="ECO:0000313" key="2">
    <source>
        <dbReference type="Proteomes" id="UP001378592"/>
    </source>
</evidence>
<evidence type="ECO:0000313" key="1">
    <source>
        <dbReference type="EMBL" id="KAK7864829.1"/>
    </source>
</evidence>